<feature type="domain" description="HTH araC/xylS-type" evidence="4">
    <location>
        <begin position="148"/>
        <end position="246"/>
    </location>
</feature>
<dbReference type="InterPro" id="IPR018060">
    <property type="entry name" value="HTH_AraC"/>
</dbReference>
<evidence type="ECO:0000256" key="1">
    <source>
        <dbReference type="ARBA" id="ARBA00023015"/>
    </source>
</evidence>
<comment type="caution">
    <text evidence="5">The sequence shown here is derived from an EMBL/GenBank/DDBJ whole genome shotgun (WGS) entry which is preliminary data.</text>
</comment>
<evidence type="ECO:0000313" key="6">
    <source>
        <dbReference type="Proteomes" id="UP000602198"/>
    </source>
</evidence>
<keyword evidence="1" id="KW-0805">Transcription regulation</keyword>
<evidence type="ECO:0000256" key="3">
    <source>
        <dbReference type="ARBA" id="ARBA00023163"/>
    </source>
</evidence>
<dbReference type="PANTHER" id="PTHR46796">
    <property type="entry name" value="HTH-TYPE TRANSCRIPTIONAL ACTIVATOR RHAS-RELATED"/>
    <property type="match status" value="1"/>
</dbReference>
<accession>A0ABS1M5E3</accession>
<dbReference type="Pfam" id="PF20240">
    <property type="entry name" value="DUF6597"/>
    <property type="match status" value="1"/>
</dbReference>
<dbReference type="InterPro" id="IPR050204">
    <property type="entry name" value="AraC_XylS_family_regulators"/>
</dbReference>
<name>A0ABS1M5E3_9NOCA</name>
<dbReference type="PROSITE" id="PS01124">
    <property type="entry name" value="HTH_ARAC_FAMILY_2"/>
    <property type="match status" value="1"/>
</dbReference>
<proteinExistence type="predicted"/>
<dbReference type="Gene3D" id="1.10.10.60">
    <property type="entry name" value="Homeodomain-like"/>
    <property type="match status" value="1"/>
</dbReference>
<keyword evidence="2" id="KW-0238">DNA-binding</keyword>
<protein>
    <submittedName>
        <fullName evidence="5">AraC family transcriptional regulator</fullName>
    </submittedName>
</protein>
<dbReference type="SMART" id="SM00342">
    <property type="entry name" value="HTH_ARAC"/>
    <property type="match status" value="1"/>
</dbReference>
<dbReference type="InterPro" id="IPR009057">
    <property type="entry name" value="Homeodomain-like_sf"/>
</dbReference>
<organism evidence="5 6">
    <name type="scientific">Nocardia acididurans</name>
    <dbReference type="NCBI Taxonomy" id="2802282"/>
    <lineage>
        <taxon>Bacteria</taxon>
        <taxon>Bacillati</taxon>
        <taxon>Actinomycetota</taxon>
        <taxon>Actinomycetes</taxon>
        <taxon>Mycobacteriales</taxon>
        <taxon>Nocardiaceae</taxon>
        <taxon>Nocardia</taxon>
    </lineage>
</organism>
<dbReference type="Proteomes" id="UP000602198">
    <property type="component" value="Unassembled WGS sequence"/>
</dbReference>
<keyword evidence="6" id="KW-1185">Reference proteome</keyword>
<dbReference type="SUPFAM" id="SSF46689">
    <property type="entry name" value="Homeodomain-like"/>
    <property type="match status" value="1"/>
</dbReference>
<evidence type="ECO:0000256" key="2">
    <source>
        <dbReference type="ARBA" id="ARBA00023125"/>
    </source>
</evidence>
<dbReference type="InterPro" id="IPR046532">
    <property type="entry name" value="DUF6597"/>
</dbReference>
<evidence type="ECO:0000313" key="5">
    <source>
        <dbReference type="EMBL" id="MBL1075867.1"/>
    </source>
</evidence>
<sequence length="247" mass="27990">MGRDPRELSSSWRRFQRHEFHTPTGDLATHIAHYWTVAWEYEQPYRQLIVPMPTVHLTFRDGTATLSGPTSGHRFQVLEGTGSVFGVAFRPGRFRPFLGAPVSTIRNRVVDAHTVFDWAATEVVDTATVERLLAPLLPAPDPHAELAERMVAAIAEDIEVTRVDTVARRFGLGMRQVQRLFADYVGIGPKWVIRRYRLHEVTQQLDAGADIDWAALADALGYADQSHFGREFRKLFGETPTSYAQRY</sequence>
<dbReference type="EMBL" id="JAERRJ010000005">
    <property type="protein sequence ID" value="MBL1075867.1"/>
    <property type="molecule type" value="Genomic_DNA"/>
</dbReference>
<gene>
    <name evidence="5" type="ORF">JK358_15835</name>
</gene>
<evidence type="ECO:0000259" key="4">
    <source>
        <dbReference type="PROSITE" id="PS01124"/>
    </source>
</evidence>
<keyword evidence="3" id="KW-0804">Transcription</keyword>
<reference evidence="5 6" key="1">
    <citation type="submission" date="2021-01" db="EMBL/GenBank/DDBJ databases">
        <title>WGS of actinomycetes isolated from Thailand.</title>
        <authorList>
            <person name="Thawai C."/>
        </authorList>
    </citation>
    <scope>NUCLEOTIDE SEQUENCE [LARGE SCALE GENOMIC DNA]</scope>
    <source>
        <strain evidence="5 6">LPG 2</strain>
    </source>
</reference>
<dbReference type="RefSeq" id="WP_201948326.1">
    <property type="nucleotide sequence ID" value="NZ_JAERRJ010000005.1"/>
</dbReference>
<dbReference type="Pfam" id="PF12833">
    <property type="entry name" value="HTH_18"/>
    <property type="match status" value="1"/>
</dbReference>